<dbReference type="InterPro" id="IPR020841">
    <property type="entry name" value="PKS_Beta-ketoAc_synthase_dom"/>
</dbReference>
<dbReference type="Proteomes" id="UP001180616">
    <property type="component" value="Chromosome"/>
</dbReference>
<organism evidence="6 7">
    <name type="scientific">Nitratidesulfovibrio liaohensis</name>
    <dbReference type="NCBI Taxonomy" id="2604158"/>
    <lineage>
        <taxon>Bacteria</taxon>
        <taxon>Pseudomonadati</taxon>
        <taxon>Thermodesulfobacteriota</taxon>
        <taxon>Desulfovibrionia</taxon>
        <taxon>Desulfovibrionales</taxon>
        <taxon>Desulfovibrionaceae</taxon>
        <taxon>Nitratidesulfovibrio</taxon>
    </lineage>
</organism>
<dbReference type="InterPro" id="IPR014030">
    <property type="entry name" value="Ketoacyl_synth_N"/>
</dbReference>
<keyword evidence="7" id="KW-1185">Reference proteome</keyword>
<evidence type="ECO:0000256" key="3">
    <source>
        <dbReference type="RuleBase" id="RU003694"/>
    </source>
</evidence>
<evidence type="ECO:0000313" key="7">
    <source>
        <dbReference type="Proteomes" id="UP001180616"/>
    </source>
</evidence>
<accession>A0ABY9R4C1</accession>
<evidence type="ECO:0000256" key="4">
    <source>
        <dbReference type="SAM" id="MobiDB-lite"/>
    </source>
</evidence>
<comment type="similarity">
    <text evidence="1 3">Belongs to the thiolase-like superfamily. Beta-ketoacyl-ACP synthases family.</text>
</comment>
<dbReference type="SMART" id="SM00825">
    <property type="entry name" value="PKS_KS"/>
    <property type="match status" value="1"/>
</dbReference>
<dbReference type="Pfam" id="PF00109">
    <property type="entry name" value="ketoacyl-synt"/>
    <property type="match status" value="1"/>
</dbReference>
<dbReference type="SUPFAM" id="SSF53901">
    <property type="entry name" value="Thiolase-like"/>
    <property type="match status" value="2"/>
</dbReference>
<dbReference type="RefSeq" id="WP_309542472.1">
    <property type="nucleotide sequence ID" value="NZ_CP133659.1"/>
</dbReference>
<protein>
    <submittedName>
        <fullName evidence="6">Beta-ketoacyl-[acyl-carrier-protein] synthase family protein</fullName>
    </submittedName>
</protein>
<dbReference type="PANTHER" id="PTHR11712">
    <property type="entry name" value="POLYKETIDE SYNTHASE-RELATED"/>
    <property type="match status" value="1"/>
</dbReference>
<dbReference type="CDD" id="cd00834">
    <property type="entry name" value="KAS_I_II"/>
    <property type="match status" value="1"/>
</dbReference>
<feature type="domain" description="Ketosynthase family 3 (KS3)" evidence="5">
    <location>
        <begin position="16"/>
        <end position="462"/>
    </location>
</feature>
<evidence type="ECO:0000256" key="2">
    <source>
        <dbReference type="ARBA" id="ARBA00022679"/>
    </source>
</evidence>
<proteinExistence type="inferred from homology"/>
<dbReference type="Gene3D" id="3.40.47.10">
    <property type="match status" value="2"/>
</dbReference>
<keyword evidence="2 3" id="KW-0808">Transferase</keyword>
<evidence type="ECO:0000259" key="5">
    <source>
        <dbReference type="PROSITE" id="PS52004"/>
    </source>
</evidence>
<dbReference type="InterPro" id="IPR014031">
    <property type="entry name" value="Ketoacyl_synth_C"/>
</dbReference>
<reference evidence="6" key="1">
    <citation type="submission" date="2023-09" db="EMBL/GenBank/DDBJ databases">
        <authorList>
            <consortium name="CW5 consortium"/>
            <person name="Lu C.-W."/>
        </authorList>
    </citation>
    <scope>NUCLEOTIDE SEQUENCE</scope>
    <source>
        <strain evidence="6">KPS</strain>
    </source>
</reference>
<feature type="region of interest" description="Disordered" evidence="4">
    <location>
        <begin position="111"/>
        <end position="138"/>
    </location>
</feature>
<sequence>MSDKSMQPPSSPFLPPRRVVITGAGAFTPLGHTPQDMARAIREGRSPFRHAPPLPGAACAPVPDFDAAAATGRWRHRRYLSRGGQLALAAALTATRQAGYACDNGINGTGGTGDSDSATGDGGTPPLPRLPDDTALVAASGPNMDVGADFPAACAPHTGDNAAISGLEHPDLDALWMLRWLPNTAASAVAMRCGVRGEGLVLGTACAASLQAVGEAARRVRWGLAPAALAVGGDSRLSEGGLLGYARAGAIQRDLDPADANAPHHACRPFDATRRGFVPGEGGAAFVLEPLEVALARGAAPLAEVLGMGAALDGHALTAPEPEARRAEAAVRGALAEACLSPADVHWVAAHGTGTALNDAAEIRLLERLFTDAGHAPAVTAVKSWTGHCASACGAVELAVLLACAAGGFLPPVRNLTTPESARLDFVRQPRPLPTSGNNGGSIGLLLNFGFGGQNAALVVRL</sequence>
<dbReference type="EMBL" id="CP133659">
    <property type="protein sequence ID" value="WMW66606.1"/>
    <property type="molecule type" value="Genomic_DNA"/>
</dbReference>
<name>A0ABY9R4C1_9BACT</name>
<dbReference type="InterPro" id="IPR000794">
    <property type="entry name" value="Beta-ketoacyl_synthase"/>
</dbReference>
<dbReference type="InterPro" id="IPR016039">
    <property type="entry name" value="Thiolase-like"/>
</dbReference>
<gene>
    <name evidence="6" type="ORF">KPS_001206</name>
</gene>
<evidence type="ECO:0000256" key="1">
    <source>
        <dbReference type="ARBA" id="ARBA00008467"/>
    </source>
</evidence>
<dbReference type="PANTHER" id="PTHR11712:SF347">
    <property type="entry name" value="BETA KETOACYL-ACYL CARRIER PROTEIN SYNTHASE"/>
    <property type="match status" value="1"/>
</dbReference>
<dbReference type="Pfam" id="PF02801">
    <property type="entry name" value="Ketoacyl-synt_C"/>
    <property type="match status" value="1"/>
</dbReference>
<evidence type="ECO:0000313" key="6">
    <source>
        <dbReference type="EMBL" id="WMW66606.1"/>
    </source>
</evidence>
<dbReference type="PROSITE" id="PS52004">
    <property type="entry name" value="KS3_2"/>
    <property type="match status" value="1"/>
</dbReference>